<dbReference type="InterPro" id="IPR016363">
    <property type="entry name" value="L-lectin"/>
</dbReference>
<dbReference type="PIRSF" id="PIRSF002690">
    <property type="entry name" value="L-type_lectin_plant"/>
    <property type="match status" value="1"/>
</dbReference>
<accession>A0AAN9SBI6</accession>
<dbReference type="PANTHER" id="PTHR32401">
    <property type="entry name" value="CONCANAVALIN A-LIKE LECTIN FAMILY PROTEIN"/>
    <property type="match status" value="1"/>
</dbReference>
<organism evidence="5 6">
    <name type="scientific">Psophocarpus tetragonolobus</name>
    <name type="common">Winged bean</name>
    <name type="synonym">Dolichos tetragonolobus</name>
    <dbReference type="NCBI Taxonomy" id="3891"/>
    <lineage>
        <taxon>Eukaryota</taxon>
        <taxon>Viridiplantae</taxon>
        <taxon>Streptophyta</taxon>
        <taxon>Embryophyta</taxon>
        <taxon>Tracheophyta</taxon>
        <taxon>Spermatophyta</taxon>
        <taxon>Magnoliopsida</taxon>
        <taxon>eudicotyledons</taxon>
        <taxon>Gunneridae</taxon>
        <taxon>Pentapetalae</taxon>
        <taxon>rosids</taxon>
        <taxon>fabids</taxon>
        <taxon>Fabales</taxon>
        <taxon>Fabaceae</taxon>
        <taxon>Papilionoideae</taxon>
        <taxon>50 kb inversion clade</taxon>
        <taxon>NPAAA clade</taxon>
        <taxon>indigoferoid/millettioid clade</taxon>
        <taxon>Phaseoleae</taxon>
        <taxon>Psophocarpus</taxon>
    </lineage>
</organism>
<keyword evidence="2" id="KW-0430">Lectin</keyword>
<keyword evidence="3" id="KW-0732">Signal</keyword>
<sequence>MASPKFPVLAFMSLTLLLLVLNKTSAKTISFNFNQFHQNEEQLKLQRDARISSNSVLELTKVVNGVPTWNSTGRALYAKPVQIWDSTTGNVASFETRFSFSIKQPFPRPHPADGLVFFMAPPNTQTGEGGGYFGIYNPLSPYPFVAVEFDTFRNTWDPQIPHIGIDVNSVISTKTVPFTLDNGGIANVVIKYDASTKILHVVLVFPSLGTIYTIADIVDLKQVLPESVNVGFSAATGDPSGKQRNATETHDILSWSFSASLPGTNNAIPTSNRHTFAS</sequence>
<dbReference type="InterPro" id="IPR001220">
    <property type="entry name" value="Legume_lectin_dom"/>
</dbReference>
<evidence type="ECO:0000256" key="3">
    <source>
        <dbReference type="SAM" id="SignalP"/>
    </source>
</evidence>
<proteinExistence type="inferred from homology"/>
<feature type="signal peptide" evidence="3">
    <location>
        <begin position="1"/>
        <end position="26"/>
    </location>
</feature>
<evidence type="ECO:0000256" key="2">
    <source>
        <dbReference type="ARBA" id="ARBA00022734"/>
    </source>
</evidence>
<dbReference type="InterPro" id="IPR050258">
    <property type="entry name" value="Leguminous_Lectin"/>
</dbReference>
<comment type="similarity">
    <text evidence="1">Belongs to the leguminous lectin family.</text>
</comment>
<evidence type="ECO:0000256" key="1">
    <source>
        <dbReference type="ARBA" id="ARBA00007606"/>
    </source>
</evidence>
<dbReference type="InterPro" id="IPR019825">
    <property type="entry name" value="Lectin_legB_Mn/Ca_BS"/>
</dbReference>
<protein>
    <recommendedName>
        <fullName evidence="4">Legume lectin domain-containing protein</fullName>
    </recommendedName>
</protein>
<reference evidence="5 6" key="1">
    <citation type="submission" date="2024-01" db="EMBL/GenBank/DDBJ databases">
        <title>The genomes of 5 underutilized Papilionoideae crops provide insights into root nodulation and disease resistanc.</title>
        <authorList>
            <person name="Jiang F."/>
        </authorList>
    </citation>
    <scope>NUCLEOTIDE SEQUENCE [LARGE SCALE GENOMIC DNA]</scope>
    <source>
        <strain evidence="5">DUOXIRENSHENG_FW03</strain>
        <tissue evidence="5">Leaves</tissue>
    </source>
</reference>
<keyword evidence="6" id="KW-1185">Reference proteome</keyword>
<feature type="domain" description="Legume lectin" evidence="4">
    <location>
        <begin position="29"/>
        <end position="264"/>
    </location>
</feature>
<dbReference type="Gene3D" id="2.60.120.200">
    <property type="match status" value="1"/>
</dbReference>
<dbReference type="Pfam" id="PF00139">
    <property type="entry name" value="Lectin_legB"/>
    <property type="match status" value="1"/>
</dbReference>
<name>A0AAN9SBI6_PSOTE</name>
<dbReference type="Proteomes" id="UP001386955">
    <property type="component" value="Unassembled WGS sequence"/>
</dbReference>
<dbReference type="EMBL" id="JAYMYS010000005">
    <property type="protein sequence ID" value="KAK7393184.1"/>
    <property type="molecule type" value="Genomic_DNA"/>
</dbReference>
<dbReference type="AlphaFoldDB" id="A0AAN9SBI6"/>
<dbReference type="PROSITE" id="PS00307">
    <property type="entry name" value="LECTIN_LEGUME_BETA"/>
    <property type="match status" value="1"/>
</dbReference>
<comment type="caution">
    <text evidence="5">The sequence shown here is derived from an EMBL/GenBank/DDBJ whole genome shotgun (WGS) entry which is preliminary data.</text>
</comment>
<dbReference type="InterPro" id="IPR013320">
    <property type="entry name" value="ConA-like_dom_sf"/>
</dbReference>
<gene>
    <name evidence="5" type="ORF">VNO78_21692</name>
</gene>
<dbReference type="PANTHER" id="PTHR32401:SF45">
    <property type="entry name" value="LECTIN"/>
    <property type="match status" value="1"/>
</dbReference>
<evidence type="ECO:0000259" key="4">
    <source>
        <dbReference type="Pfam" id="PF00139"/>
    </source>
</evidence>
<evidence type="ECO:0000313" key="6">
    <source>
        <dbReference type="Proteomes" id="UP001386955"/>
    </source>
</evidence>
<evidence type="ECO:0000313" key="5">
    <source>
        <dbReference type="EMBL" id="KAK7393184.1"/>
    </source>
</evidence>
<dbReference type="SUPFAM" id="SSF49899">
    <property type="entry name" value="Concanavalin A-like lectins/glucanases"/>
    <property type="match status" value="1"/>
</dbReference>
<feature type="chain" id="PRO_5043010466" description="Legume lectin domain-containing protein" evidence="3">
    <location>
        <begin position="27"/>
        <end position="278"/>
    </location>
</feature>
<dbReference type="GO" id="GO:0030246">
    <property type="term" value="F:carbohydrate binding"/>
    <property type="evidence" value="ECO:0007669"/>
    <property type="project" value="UniProtKB-KW"/>
</dbReference>
<dbReference type="CDD" id="cd06899">
    <property type="entry name" value="lectin_legume_LecRK_Arcelin_ConA"/>
    <property type="match status" value="1"/>
</dbReference>